<evidence type="ECO:0000313" key="9">
    <source>
        <dbReference type="EMBL" id="CAH19798.1"/>
    </source>
</evidence>
<protein>
    <submittedName>
        <fullName evidence="9">Possible acyl-CoA dehydrogenase</fullName>
        <ecNumber evidence="9">1.3.99.-</ecNumber>
    </submittedName>
</protein>
<feature type="domain" description="Acyl-CoA oxidase/dehydrogenase middle" evidence="7">
    <location>
        <begin position="123"/>
        <end position="212"/>
    </location>
</feature>
<feature type="domain" description="Acyl-CoA dehydrogenase/oxidase N-terminal" evidence="8">
    <location>
        <begin position="18"/>
        <end position="100"/>
    </location>
</feature>
<dbReference type="EC" id="1.3.99.-" evidence="9"/>
<dbReference type="AlphaFoldDB" id="Q66EY3"/>
<name>Q66EY3_YERPS</name>
<evidence type="ECO:0000259" key="7">
    <source>
        <dbReference type="Pfam" id="PF02770"/>
    </source>
</evidence>
<dbReference type="PIRSF" id="PIRSF016578">
    <property type="entry name" value="HsaA"/>
    <property type="match status" value="1"/>
</dbReference>
<evidence type="ECO:0000256" key="1">
    <source>
        <dbReference type="ARBA" id="ARBA00001974"/>
    </source>
</evidence>
<reference evidence="9 10" key="1">
    <citation type="journal article" date="2004" name="Proc. Natl. Acad. Sci. U.S.A.">
        <title>Insights into the evolution of Yersinia pestis through whole-genome comparison with Yersinia pseudotuberculosis.</title>
        <authorList>
            <person name="Chain P.S.G."/>
            <person name="Carniel E."/>
            <person name="Larimer F.W."/>
            <person name="Lamerdin J."/>
            <person name="Stoutland P.O."/>
            <person name="Regala W.M."/>
            <person name="Georgescu A.M."/>
            <person name="Vergez L.M."/>
            <person name="Land M.L."/>
            <person name="Motin V.L."/>
            <person name="Brubaker R.R."/>
            <person name="Fowler J."/>
            <person name="Hinnebusch J."/>
            <person name="Marceau M."/>
            <person name="Medigue C."/>
            <person name="Simonet M."/>
            <person name="Chenal-Francisque V."/>
            <person name="Souza B."/>
            <person name="Dacheux D."/>
            <person name="Elliott J.M."/>
            <person name="Derbise A."/>
            <person name="Hauser L.J."/>
            <person name="Garcia E."/>
        </authorList>
    </citation>
    <scope>NUCLEOTIDE SEQUENCE [LARGE SCALE GENOMIC DNA]</scope>
    <source>
        <strain evidence="10">IP32953</strain>
    </source>
</reference>
<comment type="cofactor">
    <cofactor evidence="1 5">
        <name>FAD</name>
        <dbReference type="ChEBI" id="CHEBI:57692"/>
    </cofactor>
</comment>
<dbReference type="InterPro" id="IPR009075">
    <property type="entry name" value="AcylCo_DH/oxidase_C"/>
</dbReference>
<dbReference type="InterPro" id="IPR036250">
    <property type="entry name" value="AcylCo_DH-like_C"/>
</dbReference>
<dbReference type="Pfam" id="PF02770">
    <property type="entry name" value="Acyl-CoA_dh_M"/>
    <property type="match status" value="1"/>
</dbReference>
<dbReference type="InterPro" id="IPR006091">
    <property type="entry name" value="Acyl-CoA_Oxase/DH_mid-dom"/>
</dbReference>
<dbReference type="Pfam" id="PF00441">
    <property type="entry name" value="Acyl-CoA_dh_1"/>
    <property type="match status" value="1"/>
</dbReference>
<accession>Q66EY3</accession>
<dbReference type="CDD" id="cd00567">
    <property type="entry name" value="ACAD"/>
    <property type="match status" value="1"/>
</dbReference>
<comment type="similarity">
    <text evidence="2 5">Belongs to the acyl-CoA dehydrogenase family.</text>
</comment>
<dbReference type="InterPro" id="IPR013786">
    <property type="entry name" value="AcylCoA_DH/ox_N"/>
</dbReference>
<evidence type="ECO:0000256" key="5">
    <source>
        <dbReference type="RuleBase" id="RU362125"/>
    </source>
</evidence>
<keyword evidence="5 9" id="KW-0560">Oxidoreductase</keyword>
<evidence type="ECO:0000259" key="8">
    <source>
        <dbReference type="Pfam" id="PF02771"/>
    </source>
</evidence>
<dbReference type="SUPFAM" id="SSF47203">
    <property type="entry name" value="Acyl-CoA dehydrogenase C-terminal domain-like"/>
    <property type="match status" value="1"/>
</dbReference>
<evidence type="ECO:0000313" key="10">
    <source>
        <dbReference type="Proteomes" id="UP000001011"/>
    </source>
</evidence>
<evidence type="ECO:0000256" key="2">
    <source>
        <dbReference type="ARBA" id="ARBA00009347"/>
    </source>
</evidence>
<dbReference type="EMBL" id="BX936398">
    <property type="protein sequence ID" value="CAH19798.1"/>
    <property type="molecule type" value="Genomic_DNA"/>
</dbReference>
<dbReference type="InterPro" id="IPR037069">
    <property type="entry name" value="AcylCoA_DH/ox_N_sf"/>
</dbReference>
<dbReference type="KEGG" id="yps:YPTB0558"/>
<dbReference type="PANTHER" id="PTHR43884:SF12">
    <property type="entry name" value="ISOVALERYL-COA DEHYDROGENASE, MITOCHONDRIAL-RELATED"/>
    <property type="match status" value="1"/>
</dbReference>
<dbReference type="Proteomes" id="UP000001011">
    <property type="component" value="Chromosome"/>
</dbReference>
<dbReference type="SUPFAM" id="SSF56645">
    <property type="entry name" value="Acyl-CoA dehydrogenase NM domain-like"/>
    <property type="match status" value="1"/>
</dbReference>
<dbReference type="KEGG" id="ypo:BZ17_2001"/>
<dbReference type="GO" id="GO:0003995">
    <property type="term" value="F:acyl-CoA dehydrogenase activity"/>
    <property type="evidence" value="ECO:0007669"/>
    <property type="project" value="TreeGrafter"/>
</dbReference>
<proteinExistence type="inferred from homology"/>
<evidence type="ECO:0000259" key="6">
    <source>
        <dbReference type="Pfam" id="PF00441"/>
    </source>
</evidence>
<dbReference type="InterPro" id="IPR046373">
    <property type="entry name" value="Acyl-CoA_Oxase/DH_mid-dom_sf"/>
</dbReference>
<keyword evidence="3 5" id="KW-0285">Flavoprotein</keyword>
<evidence type="ECO:0000256" key="4">
    <source>
        <dbReference type="ARBA" id="ARBA00022827"/>
    </source>
</evidence>
<dbReference type="GO" id="GO:0050660">
    <property type="term" value="F:flavin adenine dinucleotide binding"/>
    <property type="evidence" value="ECO:0007669"/>
    <property type="project" value="InterPro"/>
</dbReference>
<organism evidence="9 10">
    <name type="scientific">Yersinia pseudotuberculosis serotype I (strain IP32953)</name>
    <dbReference type="NCBI Taxonomy" id="273123"/>
    <lineage>
        <taxon>Bacteria</taxon>
        <taxon>Pseudomonadati</taxon>
        <taxon>Pseudomonadota</taxon>
        <taxon>Gammaproteobacteria</taxon>
        <taxon>Enterobacterales</taxon>
        <taxon>Yersiniaceae</taxon>
        <taxon>Yersinia</taxon>
    </lineage>
</organism>
<dbReference type="PANTHER" id="PTHR43884">
    <property type="entry name" value="ACYL-COA DEHYDROGENASE"/>
    <property type="match status" value="1"/>
</dbReference>
<gene>
    <name evidence="9" type="ordered locus">YPTB0558</name>
</gene>
<feature type="domain" description="Acyl-CoA dehydrogenase/oxidase C-terminal" evidence="6">
    <location>
        <begin position="225"/>
        <end position="357"/>
    </location>
</feature>
<dbReference type="PATRIC" id="fig|273123.14.peg.2126"/>
<dbReference type="Gene3D" id="1.10.540.10">
    <property type="entry name" value="Acyl-CoA dehydrogenase/oxidase, N-terminal domain"/>
    <property type="match status" value="1"/>
</dbReference>
<dbReference type="Pfam" id="PF02771">
    <property type="entry name" value="Acyl-CoA_dh_N"/>
    <property type="match status" value="1"/>
</dbReference>
<dbReference type="RefSeq" id="WP_011191670.1">
    <property type="nucleotide sequence ID" value="NC_006155.1"/>
</dbReference>
<keyword evidence="4 5" id="KW-0274">FAD</keyword>
<evidence type="ECO:0000256" key="3">
    <source>
        <dbReference type="ARBA" id="ARBA00022630"/>
    </source>
</evidence>
<dbReference type="InterPro" id="IPR009100">
    <property type="entry name" value="AcylCoA_DH/oxidase_NM_dom_sf"/>
</dbReference>
<dbReference type="Gene3D" id="2.40.110.10">
    <property type="entry name" value="Butyryl-CoA Dehydrogenase, subunit A, domain 2"/>
    <property type="match status" value="1"/>
</dbReference>
<dbReference type="Gene3D" id="1.20.140.10">
    <property type="entry name" value="Butyryl-CoA Dehydrogenase, subunit A, domain 3"/>
    <property type="match status" value="1"/>
</dbReference>
<sequence length="392" mass="44252">MNIDWTGATDIKAQYGCLIEEEINKETQYRDHNSIPIPNEIMRKFANLGLFTYMLPKKFGGKEVGDAIWGRVLEDIGYLSSDTSFPFLISLRMSFISALIVTEKKYFIEEYVSQLVSGSKFGAFAYTENADAFSFTSNAVRQSNGSGYILNGIKQFITGGATADLFFVFVRSESSDLQVFLVQRCDPGVEVIPRVMHGVHSLGIAQLNLNNVKLDKNRLLVASDGLSFVQRYFLNCRRALLTTLFLGRARAIIEETIHYLQRTIRYDELLAEMQHVQAAIGRMTIALETARAMVYHSLERQARKESDPYWDPISSAAKHYAIEQINMIVLTALKLTGGWGYTEDSGLGRSHRDFSSMLAGADPQEKLEVDLGIRIIHDLQMLKQQKEALEDR</sequence>